<evidence type="ECO:0000313" key="3">
    <source>
        <dbReference type="Proteomes" id="UP000006591"/>
    </source>
</evidence>
<proteinExistence type="predicted"/>
<accession>A0A0E0IKM0</accession>
<dbReference type="Gramene" id="ONIVA09G12810.1">
    <property type="protein sequence ID" value="ONIVA09G12810.1"/>
    <property type="gene ID" value="ONIVA09G12810"/>
</dbReference>
<evidence type="ECO:0000313" key="2">
    <source>
        <dbReference type="EnsemblPlants" id="ONIVA09G12810.1"/>
    </source>
</evidence>
<feature type="region of interest" description="Disordered" evidence="1">
    <location>
        <begin position="131"/>
        <end position="162"/>
    </location>
</feature>
<reference evidence="2" key="1">
    <citation type="submission" date="2015-04" db="UniProtKB">
        <authorList>
            <consortium name="EnsemblPlants"/>
        </authorList>
    </citation>
    <scope>IDENTIFICATION</scope>
    <source>
        <strain evidence="2">SL10</strain>
    </source>
</reference>
<keyword evidence="3" id="KW-1185">Reference proteome</keyword>
<dbReference type="Proteomes" id="UP000006591">
    <property type="component" value="Chromosome 9"/>
</dbReference>
<dbReference type="EnsemblPlants" id="ONIVA09G12810.1">
    <property type="protein sequence ID" value="ONIVA09G12810.1"/>
    <property type="gene ID" value="ONIVA09G12810"/>
</dbReference>
<reference evidence="2" key="2">
    <citation type="submission" date="2018-04" db="EMBL/GenBank/DDBJ databases">
        <title>OnivRS2 (Oryza nivara Reference Sequence Version 2).</title>
        <authorList>
            <person name="Zhang J."/>
            <person name="Kudrna D."/>
            <person name="Lee S."/>
            <person name="Talag J."/>
            <person name="Rajasekar S."/>
            <person name="Welchert J."/>
            <person name="Hsing Y.-I."/>
            <person name="Wing R.A."/>
        </authorList>
    </citation>
    <scope>NUCLEOTIDE SEQUENCE [LARGE SCALE GENOMIC DNA]</scope>
    <source>
        <strain evidence="2">SL10</strain>
    </source>
</reference>
<sequence>MPLQETTKHRFPAVGGEVGRSVSHPLREHDLAGEPAARIGAAKLGSGLGDGGLMIALAVALHCCVGSGRGRGQKGVGEAAGARLGLHAVEPPMRLSSSLEVMPRPMTRWAETELVAMLGAWTKGIRWLAEKPTVETSAGPDASRRPPELTVEAPASPDASTC</sequence>
<evidence type="ECO:0000256" key="1">
    <source>
        <dbReference type="SAM" id="MobiDB-lite"/>
    </source>
</evidence>
<dbReference type="AlphaFoldDB" id="A0A0E0IKM0"/>
<dbReference type="HOGENOM" id="CLU_1920488_0_0_1"/>
<protein>
    <submittedName>
        <fullName evidence="2">Uncharacterized protein</fullName>
    </submittedName>
</protein>
<organism evidence="2">
    <name type="scientific">Oryza nivara</name>
    <name type="common">Indian wild rice</name>
    <name type="synonym">Oryza sativa f. spontanea</name>
    <dbReference type="NCBI Taxonomy" id="4536"/>
    <lineage>
        <taxon>Eukaryota</taxon>
        <taxon>Viridiplantae</taxon>
        <taxon>Streptophyta</taxon>
        <taxon>Embryophyta</taxon>
        <taxon>Tracheophyta</taxon>
        <taxon>Spermatophyta</taxon>
        <taxon>Magnoliopsida</taxon>
        <taxon>Liliopsida</taxon>
        <taxon>Poales</taxon>
        <taxon>Poaceae</taxon>
        <taxon>BOP clade</taxon>
        <taxon>Oryzoideae</taxon>
        <taxon>Oryzeae</taxon>
        <taxon>Oryzinae</taxon>
        <taxon>Oryza</taxon>
    </lineage>
</organism>
<name>A0A0E0IKM0_ORYNI</name>